<keyword evidence="3 6" id="KW-1133">Transmembrane helix</keyword>
<keyword evidence="8" id="KW-1185">Reference proteome</keyword>
<evidence type="ECO:0000256" key="4">
    <source>
        <dbReference type="ARBA" id="ARBA00023136"/>
    </source>
</evidence>
<comment type="subcellular location">
    <subcellularLocation>
        <location evidence="1">Membrane</location>
        <topology evidence="1">Multi-pass membrane protein</topology>
    </subcellularLocation>
</comment>
<feature type="transmembrane region" description="Helical" evidence="6">
    <location>
        <begin position="142"/>
        <end position="167"/>
    </location>
</feature>
<dbReference type="PANTHER" id="PTHR23112">
    <property type="entry name" value="G PROTEIN-COUPLED RECEPTOR 157-RELATED"/>
    <property type="match status" value="1"/>
</dbReference>
<evidence type="ECO:0000313" key="8">
    <source>
        <dbReference type="Proteomes" id="UP001150538"/>
    </source>
</evidence>
<feature type="transmembrane region" description="Helical" evidence="6">
    <location>
        <begin position="368"/>
        <end position="387"/>
    </location>
</feature>
<dbReference type="PANTHER" id="PTHR23112:SF0">
    <property type="entry name" value="TRANSMEMBRANE PROTEIN 116"/>
    <property type="match status" value="1"/>
</dbReference>
<organism evidence="7 8">
    <name type="scientific">Mycoemilia scoparia</name>
    <dbReference type="NCBI Taxonomy" id="417184"/>
    <lineage>
        <taxon>Eukaryota</taxon>
        <taxon>Fungi</taxon>
        <taxon>Fungi incertae sedis</taxon>
        <taxon>Zoopagomycota</taxon>
        <taxon>Kickxellomycotina</taxon>
        <taxon>Kickxellomycetes</taxon>
        <taxon>Kickxellales</taxon>
        <taxon>Kickxellaceae</taxon>
        <taxon>Mycoemilia</taxon>
    </lineage>
</organism>
<evidence type="ECO:0000256" key="1">
    <source>
        <dbReference type="ARBA" id="ARBA00004141"/>
    </source>
</evidence>
<gene>
    <name evidence="7" type="ORF">H4219_002453</name>
</gene>
<feature type="transmembrane region" description="Helical" evidence="6">
    <location>
        <begin position="105"/>
        <end position="122"/>
    </location>
</feature>
<protein>
    <submittedName>
        <fullName evidence="7">Uncharacterized protein</fullName>
    </submittedName>
</protein>
<evidence type="ECO:0000256" key="3">
    <source>
        <dbReference type="ARBA" id="ARBA00022989"/>
    </source>
</evidence>
<feature type="transmembrane region" description="Helical" evidence="6">
    <location>
        <begin position="179"/>
        <end position="200"/>
    </location>
</feature>
<feature type="transmembrane region" description="Helical" evidence="6">
    <location>
        <begin position="229"/>
        <end position="252"/>
    </location>
</feature>
<keyword evidence="4 6" id="KW-0472">Membrane</keyword>
<feature type="compositionally biased region" description="Basic and acidic residues" evidence="5">
    <location>
        <begin position="294"/>
        <end position="307"/>
    </location>
</feature>
<evidence type="ECO:0000256" key="2">
    <source>
        <dbReference type="ARBA" id="ARBA00022692"/>
    </source>
</evidence>
<dbReference type="GO" id="GO:0004930">
    <property type="term" value="F:G protein-coupled receptor activity"/>
    <property type="evidence" value="ECO:0007669"/>
    <property type="project" value="TreeGrafter"/>
</dbReference>
<keyword evidence="2 6" id="KW-0812">Transmembrane</keyword>
<dbReference type="GO" id="GO:0005886">
    <property type="term" value="C:plasma membrane"/>
    <property type="evidence" value="ECO:0007669"/>
    <property type="project" value="TreeGrafter"/>
</dbReference>
<dbReference type="GO" id="GO:0007189">
    <property type="term" value="P:adenylate cyclase-activating G protein-coupled receptor signaling pathway"/>
    <property type="evidence" value="ECO:0007669"/>
    <property type="project" value="TreeGrafter"/>
</dbReference>
<sequence>MDLAFNNVFYWLLDPVNPMLQALLFKRAPQSNDGSDDLDSSDDSLSPGATTTDVHGMFNAIMGKWVYVEFALDITSIVLSVVVIAIVVSLFFIKREVALRPSFRLSAWIAAMDIIMSSAKIVKLFNEYMSKIPVGHVKFINFALMFTSVAFVFLTDCIVLQLQLAVLHNKGHIAAMLNPYYEAVSILAAFIVTQPTLYVFKDVVWLPEYQIIYTSTSNSEGIRIMWGTFMAWMVGGIGYMLIICFFLVLKLMPMLIGMKTKKVFNHPEPSKEQIEQSRSSSRTLGMLRKRFGRNKKDPGNNESGRDTGDEEKETDNSGNTVNGNGTKGPNDQKYPGASGGGMNHTQNLPTTHVTDRHRRHVRNTILRIMLYPLVPIITRTIAVVTQITQLSPLPVYLLSTLLPASQGILNFIAFMFNPSIGEFWRWFLNLKYVKKAITFRIKVTSYHKELPPSLAHTKS</sequence>
<accession>A0A9W8A143</accession>
<name>A0A9W8A143_9FUNG</name>
<feature type="region of interest" description="Disordered" evidence="5">
    <location>
        <begin position="288"/>
        <end position="356"/>
    </location>
</feature>
<reference evidence="7" key="1">
    <citation type="submission" date="2022-07" db="EMBL/GenBank/DDBJ databases">
        <title>Phylogenomic reconstructions and comparative analyses of Kickxellomycotina fungi.</title>
        <authorList>
            <person name="Reynolds N.K."/>
            <person name="Stajich J.E."/>
            <person name="Barry K."/>
            <person name="Grigoriev I.V."/>
            <person name="Crous P."/>
            <person name="Smith M.E."/>
        </authorList>
    </citation>
    <scope>NUCLEOTIDE SEQUENCE</scope>
    <source>
        <strain evidence="7">NBRC 100468</strain>
    </source>
</reference>
<evidence type="ECO:0000313" key="7">
    <source>
        <dbReference type="EMBL" id="KAJ1918650.1"/>
    </source>
</evidence>
<evidence type="ECO:0000256" key="6">
    <source>
        <dbReference type="SAM" id="Phobius"/>
    </source>
</evidence>
<dbReference type="Proteomes" id="UP001150538">
    <property type="component" value="Unassembled WGS sequence"/>
</dbReference>
<dbReference type="OrthoDB" id="3251871at2759"/>
<evidence type="ECO:0000256" key="5">
    <source>
        <dbReference type="SAM" id="MobiDB-lite"/>
    </source>
</evidence>
<dbReference type="AlphaFoldDB" id="A0A9W8A143"/>
<dbReference type="EMBL" id="JANBPU010000040">
    <property type="protein sequence ID" value="KAJ1918650.1"/>
    <property type="molecule type" value="Genomic_DNA"/>
</dbReference>
<proteinExistence type="predicted"/>
<feature type="transmembrane region" description="Helical" evidence="6">
    <location>
        <begin position="70"/>
        <end position="93"/>
    </location>
</feature>
<comment type="caution">
    <text evidence="7">The sequence shown here is derived from an EMBL/GenBank/DDBJ whole genome shotgun (WGS) entry which is preliminary data.</text>
</comment>
<feature type="compositionally biased region" description="Polar residues" evidence="5">
    <location>
        <begin position="316"/>
        <end position="329"/>
    </location>
</feature>